<comment type="caution">
    <text evidence="8">The sequence shown here is derived from an EMBL/GenBank/DDBJ whole genome shotgun (WGS) entry which is preliminary data.</text>
</comment>
<dbReference type="InterPro" id="IPR007867">
    <property type="entry name" value="GMC_OxRtase_C"/>
</dbReference>
<accession>A0ABX0HYE2</accession>
<evidence type="ECO:0000256" key="2">
    <source>
        <dbReference type="ARBA" id="ARBA00010790"/>
    </source>
</evidence>
<dbReference type="PANTHER" id="PTHR42784">
    <property type="entry name" value="PYRANOSE 2-OXIDASE"/>
    <property type="match status" value="1"/>
</dbReference>
<gene>
    <name evidence="8" type="ORF">G7087_13750</name>
</gene>
<evidence type="ECO:0000259" key="6">
    <source>
        <dbReference type="Pfam" id="PF00732"/>
    </source>
</evidence>
<protein>
    <submittedName>
        <fullName evidence="8">GMC family oxidoreductase</fullName>
    </submittedName>
</protein>
<keyword evidence="5" id="KW-0560">Oxidoreductase</keyword>
<keyword evidence="9" id="KW-1185">Reference proteome</keyword>
<reference evidence="8 9" key="1">
    <citation type="submission" date="2020-03" db="EMBL/GenBank/DDBJ databases">
        <title>Rubrivivax benzoatilyticus JA2 (sequenced after 10 years sub-culturing).</title>
        <authorList>
            <person name="Gupta D."/>
            <person name="Chintalapati S."/>
            <person name="Chintalapati V.R."/>
        </authorList>
    </citation>
    <scope>NUCLEOTIDE SEQUENCE [LARGE SCALE GENOMIC DNA]</scope>
    <source>
        <strain evidence="8 9">JA2-Mal</strain>
    </source>
</reference>
<dbReference type="InterPro" id="IPR051473">
    <property type="entry name" value="P2Ox-like"/>
</dbReference>
<comment type="cofactor">
    <cofactor evidence="1">
        <name>FAD</name>
        <dbReference type="ChEBI" id="CHEBI:57692"/>
    </cofactor>
</comment>
<evidence type="ECO:0000256" key="5">
    <source>
        <dbReference type="ARBA" id="ARBA00023002"/>
    </source>
</evidence>
<name>A0ABX0HYE2_9BURK</name>
<dbReference type="RefSeq" id="WP_029718574.1">
    <property type="nucleotide sequence ID" value="NZ_JAAOCD010000006.1"/>
</dbReference>
<evidence type="ECO:0000256" key="4">
    <source>
        <dbReference type="ARBA" id="ARBA00022827"/>
    </source>
</evidence>
<organism evidence="8 9">
    <name type="scientific">Rubrivivax benzoatilyticus</name>
    <dbReference type="NCBI Taxonomy" id="316997"/>
    <lineage>
        <taxon>Bacteria</taxon>
        <taxon>Pseudomonadati</taxon>
        <taxon>Pseudomonadota</taxon>
        <taxon>Betaproteobacteria</taxon>
        <taxon>Burkholderiales</taxon>
        <taxon>Sphaerotilaceae</taxon>
        <taxon>Rubrivivax</taxon>
    </lineage>
</organism>
<feature type="domain" description="Glucose-methanol-choline oxidoreductase C-terminal" evidence="7">
    <location>
        <begin position="426"/>
        <end position="528"/>
    </location>
</feature>
<dbReference type="SUPFAM" id="SSF51905">
    <property type="entry name" value="FAD/NAD(P)-binding domain"/>
    <property type="match status" value="1"/>
</dbReference>
<evidence type="ECO:0000256" key="3">
    <source>
        <dbReference type="ARBA" id="ARBA00022630"/>
    </source>
</evidence>
<keyword evidence="4" id="KW-0274">FAD</keyword>
<comment type="similarity">
    <text evidence="2">Belongs to the GMC oxidoreductase family.</text>
</comment>
<dbReference type="Pfam" id="PF05199">
    <property type="entry name" value="GMC_oxred_C"/>
    <property type="match status" value="1"/>
</dbReference>
<proteinExistence type="inferred from homology"/>
<dbReference type="Pfam" id="PF00732">
    <property type="entry name" value="GMC_oxred_N"/>
    <property type="match status" value="1"/>
</dbReference>
<dbReference type="Proteomes" id="UP000802098">
    <property type="component" value="Unassembled WGS sequence"/>
</dbReference>
<dbReference type="InterPro" id="IPR000172">
    <property type="entry name" value="GMC_OxRdtase_N"/>
</dbReference>
<sequence length="540" mass="58195">MTTDTAPEGLDRLWDTIVVGTGIGGATIGHALARAGQQVLFCELGDRGDDALLGEYPELAAGRDGRALGPGDAALAARGGRCADRIVDRSARREREFTPFIGHGPGGSSALYGMAMERFTPEDFEPGRFAAGAVDAAVVERWPVSHAELLPFYEQAETLYGVRGDADPLAAHAPRLPAPPPLSAAGSEFADFLRARGLHPYRLPSACEYQPGCGSCQSFLCRHGCKRDAESACLVPAVRDHGATLLAGCRVLELLADGRRAGGLRCTWRGRPLTLRGRRVILAAGALQSPLILLRSAGGAGLGNGSGLLGRCLMRHLIDVYLVRPRAADEPFDNRRKELACNDFYVDGGAKLGTLQSFGRLPPAPMLLGSLASDLRATPWAAAAGLLELARPLMLPLLRDLSEGWMTLATIAEDLPYADNRVACHPDGPQRVLLEYRLRPEAHERMRTLRAHLRRTLQGRRWRRLDQVANNQRIAHVCGTCRFGDDPRHSVLDRDNRVHELDNVYVVDSSFFPSSGGTNPSLTIAANALRVAGRLLVSGG</sequence>
<feature type="domain" description="Glucose-methanol-choline oxidoreductase N-terminal" evidence="6">
    <location>
        <begin position="145"/>
        <end position="317"/>
    </location>
</feature>
<evidence type="ECO:0000313" key="8">
    <source>
        <dbReference type="EMBL" id="NHK99445.1"/>
    </source>
</evidence>
<evidence type="ECO:0000256" key="1">
    <source>
        <dbReference type="ARBA" id="ARBA00001974"/>
    </source>
</evidence>
<dbReference type="PANTHER" id="PTHR42784:SF1">
    <property type="entry name" value="PYRANOSE 2-OXIDASE"/>
    <property type="match status" value="1"/>
</dbReference>
<dbReference type="InterPro" id="IPR036188">
    <property type="entry name" value="FAD/NAD-bd_sf"/>
</dbReference>
<evidence type="ECO:0000259" key="7">
    <source>
        <dbReference type="Pfam" id="PF05199"/>
    </source>
</evidence>
<keyword evidence="3" id="KW-0285">Flavoprotein</keyword>
<dbReference type="EMBL" id="JAAOCD010000006">
    <property type="protein sequence ID" value="NHK99445.1"/>
    <property type="molecule type" value="Genomic_DNA"/>
</dbReference>
<dbReference type="Gene3D" id="3.50.50.60">
    <property type="entry name" value="FAD/NAD(P)-binding domain"/>
    <property type="match status" value="2"/>
</dbReference>
<evidence type="ECO:0000313" key="9">
    <source>
        <dbReference type="Proteomes" id="UP000802098"/>
    </source>
</evidence>